<evidence type="ECO:0000256" key="5">
    <source>
        <dbReference type="ARBA" id="ARBA00022989"/>
    </source>
</evidence>
<dbReference type="RefSeq" id="WP_204464858.1">
    <property type="nucleotide sequence ID" value="NZ_JAFBCV010000002.1"/>
</dbReference>
<feature type="transmembrane region" description="Helical" evidence="7">
    <location>
        <begin position="216"/>
        <end position="239"/>
    </location>
</feature>
<evidence type="ECO:0000256" key="2">
    <source>
        <dbReference type="ARBA" id="ARBA00008335"/>
    </source>
</evidence>
<dbReference type="PANTHER" id="PTHR23514:SF3">
    <property type="entry name" value="BYPASS OF STOP CODON PROTEIN 6"/>
    <property type="match status" value="1"/>
</dbReference>
<evidence type="ECO:0000256" key="6">
    <source>
        <dbReference type="ARBA" id="ARBA00023136"/>
    </source>
</evidence>
<evidence type="ECO:0000256" key="7">
    <source>
        <dbReference type="SAM" id="Phobius"/>
    </source>
</evidence>
<proteinExistence type="inferred from homology"/>
<comment type="similarity">
    <text evidence="2">Belongs to the major facilitator superfamily.</text>
</comment>
<feature type="transmembrane region" description="Helical" evidence="7">
    <location>
        <begin position="94"/>
        <end position="116"/>
    </location>
</feature>
<evidence type="ECO:0000313" key="9">
    <source>
        <dbReference type="EMBL" id="MBM7837793.1"/>
    </source>
</evidence>
<keyword evidence="4 7" id="KW-0812">Transmembrane</keyword>
<evidence type="ECO:0000259" key="8">
    <source>
        <dbReference type="PROSITE" id="PS50850"/>
    </source>
</evidence>
<protein>
    <submittedName>
        <fullName evidence="9">Fucose permease</fullName>
    </submittedName>
</protein>
<keyword evidence="3" id="KW-0813">Transport</keyword>
<dbReference type="InterPro" id="IPR011701">
    <property type="entry name" value="MFS"/>
</dbReference>
<evidence type="ECO:0000256" key="3">
    <source>
        <dbReference type="ARBA" id="ARBA00022448"/>
    </source>
</evidence>
<dbReference type="InterPro" id="IPR051788">
    <property type="entry name" value="MFS_Transporter"/>
</dbReference>
<gene>
    <name evidence="9" type="ORF">JOC54_001024</name>
</gene>
<feature type="transmembrane region" description="Helical" evidence="7">
    <location>
        <begin position="342"/>
        <end position="359"/>
    </location>
</feature>
<keyword evidence="10" id="KW-1185">Reference proteome</keyword>
<feature type="transmembrane region" description="Helical" evidence="7">
    <location>
        <begin position="245"/>
        <end position="265"/>
    </location>
</feature>
<dbReference type="Gene3D" id="1.20.1250.20">
    <property type="entry name" value="MFS general substrate transporter like domains"/>
    <property type="match status" value="2"/>
</dbReference>
<comment type="caution">
    <text evidence="9">The sequence shown here is derived from an EMBL/GenBank/DDBJ whole genome shotgun (WGS) entry which is preliminary data.</text>
</comment>
<dbReference type="Pfam" id="PF07690">
    <property type="entry name" value="MFS_1"/>
    <property type="match status" value="1"/>
</dbReference>
<feature type="domain" description="Major facilitator superfamily (MFS) profile" evidence="8">
    <location>
        <begin position="5"/>
        <end position="394"/>
    </location>
</feature>
<keyword evidence="5 7" id="KW-1133">Transmembrane helix</keyword>
<dbReference type="SUPFAM" id="SSF103473">
    <property type="entry name" value="MFS general substrate transporter"/>
    <property type="match status" value="1"/>
</dbReference>
<feature type="transmembrane region" description="Helical" evidence="7">
    <location>
        <begin position="66"/>
        <end position="88"/>
    </location>
</feature>
<feature type="transmembrane region" description="Helical" evidence="7">
    <location>
        <begin position="365"/>
        <end position="386"/>
    </location>
</feature>
<feature type="transmembrane region" description="Helical" evidence="7">
    <location>
        <begin position="34"/>
        <end position="54"/>
    </location>
</feature>
<dbReference type="EMBL" id="JAFBCV010000002">
    <property type="protein sequence ID" value="MBM7837793.1"/>
    <property type="molecule type" value="Genomic_DNA"/>
</dbReference>
<comment type="subcellular location">
    <subcellularLocation>
        <location evidence="1">Cell membrane</location>
        <topology evidence="1">Multi-pass membrane protein</topology>
    </subcellularLocation>
</comment>
<keyword evidence="6 7" id="KW-0472">Membrane</keyword>
<name>A0ABS2SQL2_9BACI</name>
<feature type="transmembrane region" description="Helical" evidence="7">
    <location>
        <begin position="277"/>
        <end position="294"/>
    </location>
</feature>
<feature type="transmembrane region" description="Helical" evidence="7">
    <location>
        <begin position="155"/>
        <end position="179"/>
    </location>
</feature>
<dbReference type="InterPro" id="IPR020846">
    <property type="entry name" value="MFS_dom"/>
</dbReference>
<dbReference type="Proteomes" id="UP001179280">
    <property type="component" value="Unassembled WGS sequence"/>
</dbReference>
<organism evidence="9 10">
    <name type="scientific">Shouchella xiaoxiensis</name>
    <dbReference type="NCBI Taxonomy" id="766895"/>
    <lineage>
        <taxon>Bacteria</taxon>
        <taxon>Bacillati</taxon>
        <taxon>Bacillota</taxon>
        <taxon>Bacilli</taxon>
        <taxon>Bacillales</taxon>
        <taxon>Bacillaceae</taxon>
        <taxon>Shouchella</taxon>
    </lineage>
</organism>
<feature type="transmembrane region" description="Helical" evidence="7">
    <location>
        <begin position="300"/>
        <end position="321"/>
    </location>
</feature>
<evidence type="ECO:0000256" key="4">
    <source>
        <dbReference type="ARBA" id="ARBA00022692"/>
    </source>
</evidence>
<accession>A0ABS2SQL2</accession>
<reference evidence="9" key="1">
    <citation type="submission" date="2021-01" db="EMBL/GenBank/DDBJ databases">
        <title>Genomic Encyclopedia of Type Strains, Phase IV (KMG-IV): sequencing the most valuable type-strain genomes for metagenomic binning, comparative biology and taxonomic classification.</title>
        <authorList>
            <person name="Goeker M."/>
        </authorList>
    </citation>
    <scope>NUCLEOTIDE SEQUENCE</scope>
    <source>
        <strain evidence="9">DSM 21943</strain>
    </source>
</reference>
<feature type="transmembrane region" description="Helical" evidence="7">
    <location>
        <begin position="128"/>
        <end position="149"/>
    </location>
</feature>
<dbReference type="PANTHER" id="PTHR23514">
    <property type="entry name" value="BYPASS OF STOP CODON PROTEIN 6"/>
    <property type="match status" value="1"/>
</dbReference>
<dbReference type="PROSITE" id="PS50850">
    <property type="entry name" value="MFS"/>
    <property type="match status" value="1"/>
</dbReference>
<sequence>MATAFLVIIYLAFISLGLPDSLLGTAWPIISKDLTLPLSAAGAISMVIAGGTIVSSLTSRFLIERFGTGFLAFISCVLTAGALLGFAFAPSLLWFLLLAVPLGLGGGAVDVALNNFVAENYKAHHMNWLHCFWGVGATAGPFIMGMTLADSGSWRAGYVVVAVMQFALVIILFVSIPLWKKVAAQKNNQELQVEDEALSQPYEKNILRLRGIKPSLASFMFCAGTEATVGLWGASYLVFARGVSVENAALLISLYYGGITIGRFVTGFISFKVSNRILILAGQVCAIVGVVFLLDPISPSISIVGLLIIGLGLAPIYPGLLHETPRRFGKRNSARLMGYQMAVAYTGSTFFPPLFGLLADWTTLALLPFIILVFLTSMLVCSEIVVRGLRVQKKARNEAKPPTNIE</sequence>
<dbReference type="InterPro" id="IPR036259">
    <property type="entry name" value="MFS_trans_sf"/>
</dbReference>
<evidence type="ECO:0000313" key="10">
    <source>
        <dbReference type="Proteomes" id="UP001179280"/>
    </source>
</evidence>
<evidence type="ECO:0000256" key="1">
    <source>
        <dbReference type="ARBA" id="ARBA00004651"/>
    </source>
</evidence>